<feature type="region of interest" description="Disordered" evidence="1">
    <location>
        <begin position="1"/>
        <end position="42"/>
    </location>
</feature>
<accession>A0A1I8B754</accession>
<organism evidence="2 3">
    <name type="scientific">Meloidogyne hapla</name>
    <name type="common">Root-knot nematode worm</name>
    <dbReference type="NCBI Taxonomy" id="6305"/>
    <lineage>
        <taxon>Eukaryota</taxon>
        <taxon>Metazoa</taxon>
        <taxon>Ecdysozoa</taxon>
        <taxon>Nematoda</taxon>
        <taxon>Chromadorea</taxon>
        <taxon>Rhabditida</taxon>
        <taxon>Tylenchina</taxon>
        <taxon>Tylenchomorpha</taxon>
        <taxon>Tylenchoidea</taxon>
        <taxon>Meloidogynidae</taxon>
        <taxon>Meloidogyninae</taxon>
        <taxon>Meloidogyne</taxon>
    </lineage>
</organism>
<dbReference type="Proteomes" id="UP000095281">
    <property type="component" value="Unplaced"/>
</dbReference>
<evidence type="ECO:0000313" key="3">
    <source>
        <dbReference type="WBParaSite" id="MhA1_Contig1508.frz3.fgene1"/>
    </source>
</evidence>
<evidence type="ECO:0000313" key="2">
    <source>
        <dbReference type="Proteomes" id="UP000095281"/>
    </source>
</evidence>
<sequence>MEALSPDQNNFRHLSKVSSLSSHFSPSSSSSSSPCGFDSSSDVEQRLQNNNLVGKRFYVSRVETPIFQQKQPENKENGKNNNIIEFPDEIKNKKLNSEIATNNPNTRISDDDEELITFRYTWPVKITERLISLGETAILNVSPPFCTAYNGVQFTWLLRICEENILDIGGTSNDNTLCNYDDKKNSFVGKKKVNITLYYKDGPARDVRLHGGEISILNSKGLTFEEMPLRELEYIKGGGWSPIMCVDNLSNNNTISADQLKFIEFIHSHVGRHISVRIKLEMPVSLFQPLQYLPSIDSPLSDKLEALCAQVLEEIRSNQLKVPDVEFFDPKADKYALYRHVYLFACQVIFERFADDWEKKKNSTELKEKISNIFAHYYFNKVIVTEAECFEDFLEALDASMHVQFPALRRECERYICAEVIAESTDLSLAKKMLVLAARFNLTVLKMVSFGVIVDRLLLLQDGNSQNNSNSNSPIISDENTGNIMNRKLARASEDSGNMTLESSMDEIREELLEIAEKINVDHNSNYHLHSSSDNIENSKIYQNQQHKQLKFRRQHSNSLCSPTSTVTPQFPNITKSTTFLSNSALLNDKNNEEENEEEEEEEDDSDEFEPGNETLVGTVVAQLEQMARYIRKVSMPPGTSPAPLSAELINQNNNNEELIIASSSSPAVMNEYNNNQNNKSLNHRRSSLMTCREMLLQQNQQKEDENTKGITKEENATNFFSQLYAGTKLNNNTIVNSDCNSEHLNERQQHKCSLNEDNKNNSFNKLQHTPRAITISNKVVVIDEVSVCSEEIRRRSSWKNEDDEGVDVFEEDND</sequence>
<dbReference type="WBParaSite" id="MhA1_Contig1508.frz3.fgene1">
    <property type="protein sequence ID" value="MhA1_Contig1508.frz3.fgene1"/>
    <property type="gene ID" value="MhA1_Contig1508.frz3.fgene1"/>
</dbReference>
<dbReference type="AlphaFoldDB" id="A0A1I8B754"/>
<name>A0A1I8B754_MELHA</name>
<proteinExistence type="predicted"/>
<keyword evidence="2" id="KW-1185">Reference proteome</keyword>
<protein>
    <submittedName>
        <fullName evidence="3">BTB domain-containing protein</fullName>
    </submittedName>
</protein>
<evidence type="ECO:0000256" key="1">
    <source>
        <dbReference type="SAM" id="MobiDB-lite"/>
    </source>
</evidence>
<reference evidence="3" key="1">
    <citation type="submission" date="2016-11" db="UniProtKB">
        <authorList>
            <consortium name="WormBaseParasite"/>
        </authorList>
    </citation>
    <scope>IDENTIFICATION</scope>
</reference>
<feature type="compositionally biased region" description="Low complexity" evidence="1">
    <location>
        <begin position="16"/>
        <end position="42"/>
    </location>
</feature>
<feature type="region of interest" description="Disordered" evidence="1">
    <location>
        <begin position="582"/>
        <end position="612"/>
    </location>
</feature>
<feature type="compositionally biased region" description="Polar residues" evidence="1">
    <location>
        <begin position="1"/>
        <end position="12"/>
    </location>
</feature>
<feature type="compositionally biased region" description="Acidic residues" evidence="1">
    <location>
        <begin position="592"/>
        <end position="611"/>
    </location>
</feature>